<evidence type="ECO:0000259" key="1">
    <source>
        <dbReference type="SMART" id="SM01321"/>
    </source>
</evidence>
<reference evidence="2 3" key="1">
    <citation type="submission" date="2016-10" db="EMBL/GenBank/DDBJ databases">
        <authorList>
            <person name="de Groot N.N."/>
        </authorList>
    </citation>
    <scope>NUCLEOTIDE SEQUENCE [LARGE SCALE GENOMIC DNA]</scope>
    <source>
        <strain evidence="2 3">DSM 22489</strain>
    </source>
</reference>
<dbReference type="InterPro" id="IPR002686">
    <property type="entry name" value="Transposase_17"/>
</dbReference>
<keyword evidence="3" id="KW-1185">Reference proteome</keyword>
<organism evidence="2 3">
    <name type="scientific">Bryocella elongata</name>
    <dbReference type="NCBI Taxonomy" id="863522"/>
    <lineage>
        <taxon>Bacteria</taxon>
        <taxon>Pseudomonadati</taxon>
        <taxon>Acidobacteriota</taxon>
        <taxon>Terriglobia</taxon>
        <taxon>Terriglobales</taxon>
        <taxon>Acidobacteriaceae</taxon>
        <taxon>Bryocella</taxon>
    </lineage>
</organism>
<evidence type="ECO:0000313" key="2">
    <source>
        <dbReference type="EMBL" id="SEG42403.1"/>
    </source>
</evidence>
<gene>
    <name evidence="2" type="ORF">SAMN05421819_2855</name>
</gene>
<dbReference type="InterPro" id="IPR052715">
    <property type="entry name" value="RAYT_transposase"/>
</dbReference>
<dbReference type="NCBIfam" id="NF047646">
    <property type="entry name" value="REP_Tyr_transpos"/>
    <property type="match status" value="1"/>
</dbReference>
<dbReference type="Proteomes" id="UP000236728">
    <property type="component" value="Unassembled WGS sequence"/>
</dbReference>
<dbReference type="GO" id="GO:0006313">
    <property type="term" value="P:DNA transposition"/>
    <property type="evidence" value="ECO:0007669"/>
    <property type="project" value="InterPro"/>
</dbReference>
<proteinExistence type="predicted"/>
<dbReference type="Gene3D" id="3.30.70.1290">
    <property type="entry name" value="Transposase IS200-like"/>
    <property type="match status" value="1"/>
</dbReference>
<dbReference type="SMART" id="SM01321">
    <property type="entry name" value="Y1_Tnp"/>
    <property type="match status" value="1"/>
</dbReference>
<dbReference type="PANTHER" id="PTHR36966">
    <property type="entry name" value="REP-ASSOCIATED TYROSINE TRANSPOSASE"/>
    <property type="match status" value="1"/>
</dbReference>
<dbReference type="AlphaFoldDB" id="A0A1H6A0W9"/>
<sequence>MAIPSRAASHGTFFVTSRTYNGTRLFVAPKNAELFLETLQHYRREGHYKLHAFVAMPDHVHLLLTPTGITIERAMQLIKGGFSHRLESNFPVWQRGFTDHRIRDRDDLLKHRDYIHANPVRARLCQLPELYPYSSAYTHAHAASATEA</sequence>
<dbReference type="GO" id="GO:0004803">
    <property type="term" value="F:transposase activity"/>
    <property type="evidence" value="ECO:0007669"/>
    <property type="project" value="InterPro"/>
</dbReference>
<dbReference type="RefSeq" id="WP_103933747.1">
    <property type="nucleotide sequence ID" value="NZ_FNVA01000005.1"/>
</dbReference>
<dbReference type="EMBL" id="FNVA01000005">
    <property type="protein sequence ID" value="SEG42403.1"/>
    <property type="molecule type" value="Genomic_DNA"/>
</dbReference>
<protein>
    <submittedName>
        <fullName evidence="2">Putative transposase</fullName>
    </submittedName>
</protein>
<dbReference type="GO" id="GO:0043565">
    <property type="term" value="F:sequence-specific DNA binding"/>
    <property type="evidence" value="ECO:0007669"/>
    <property type="project" value="TreeGrafter"/>
</dbReference>
<dbReference type="SUPFAM" id="SSF143422">
    <property type="entry name" value="Transposase IS200-like"/>
    <property type="match status" value="1"/>
</dbReference>
<name>A0A1H6A0W9_9BACT</name>
<dbReference type="InterPro" id="IPR036515">
    <property type="entry name" value="Transposase_17_sf"/>
</dbReference>
<dbReference type="OrthoDB" id="129261at2"/>
<dbReference type="Pfam" id="PF01797">
    <property type="entry name" value="Y1_Tnp"/>
    <property type="match status" value="1"/>
</dbReference>
<dbReference type="PANTHER" id="PTHR36966:SF1">
    <property type="entry name" value="REP-ASSOCIATED TYROSINE TRANSPOSASE"/>
    <property type="match status" value="1"/>
</dbReference>
<evidence type="ECO:0000313" key="3">
    <source>
        <dbReference type="Proteomes" id="UP000236728"/>
    </source>
</evidence>
<accession>A0A1H6A0W9</accession>
<feature type="domain" description="Transposase IS200-like" evidence="1">
    <location>
        <begin position="8"/>
        <end position="118"/>
    </location>
</feature>